<evidence type="ECO:0000313" key="1">
    <source>
        <dbReference type="EMBL" id="KXS99674.1"/>
    </source>
</evidence>
<sequence>MSMTKARPRTRKLRLDSAYRGLGVGQREVQERELLCSVRVENGARMFDTTSVFGEQFELIGEDSDGLEIAVAVAAAAAVVGVKGHGWPDST</sequence>
<protein>
    <submittedName>
        <fullName evidence="1">Uncharacterized protein</fullName>
    </submittedName>
</protein>
<evidence type="ECO:0000313" key="2">
    <source>
        <dbReference type="Proteomes" id="UP000070133"/>
    </source>
</evidence>
<keyword evidence="2" id="KW-1185">Reference proteome</keyword>
<accession>A0A139HB42</accession>
<reference evidence="1 2" key="1">
    <citation type="submission" date="2015-07" db="EMBL/GenBank/DDBJ databases">
        <title>Comparative genomics of the Sigatoka disease complex on banana suggests a link between parallel evolutionary changes in Pseudocercospora fijiensis and Pseudocercospora eumusae and increased virulence on the banana host.</title>
        <authorList>
            <person name="Chang T.-C."/>
            <person name="Salvucci A."/>
            <person name="Crous P.W."/>
            <person name="Stergiopoulos I."/>
        </authorList>
    </citation>
    <scope>NUCLEOTIDE SEQUENCE [LARGE SCALE GENOMIC DNA]</scope>
    <source>
        <strain evidence="1 2">CBS 114824</strain>
    </source>
</reference>
<name>A0A139HB42_9PEZI</name>
<proteinExistence type="predicted"/>
<organism evidence="1 2">
    <name type="scientific">Pseudocercospora eumusae</name>
    <dbReference type="NCBI Taxonomy" id="321146"/>
    <lineage>
        <taxon>Eukaryota</taxon>
        <taxon>Fungi</taxon>
        <taxon>Dikarya</taxon>
        <taxon>Ascomycota</taxon>
        <taxon>Pezizomycotina</taxon>
        <taxon>Dothideomycetes</taxon>
        <taxon>Dothideomycetidae</taxon>
        <taxon>Mycosphaerellales</taxon>
        <taxon>Mycosphaerellaceae</taxon>
        <taxon>Pseudocercospora</taxon>
    </lineage>
</organism>
<dbReference type="AlphaFoldDB" id="A0A139HB42"/>
<dbReference type="Proteomes" id="UP000070133">
    <property type="component" value="Unassembled WGS sequence"/>
</dbReference>
<dbReference type="EMBL" id="LFZN01000088">
    <property type="protein sequence ID" value="KXS99674.1"/>
    <property type="molecule type" value="Genomic_DNA"/>
</dbReference>
<gene>
    <name evidence="1" type="ORF">AC578_9864</name>
</gene>
<comment type="caution">
    <text evidence="1">The sequence shown here is derived from an EMBL/GenBank/DDBJ whole genome shotgun (WGS) entry which is preliminary data.</text>
</comment>